<proteinExistence type="predicted"/>
<dbReference type="PROSITE" id="PS50157">
    <property type="entry name" value="ZINC_FINGER_C2H2_2"/>
    <property type="match status" value="1"/>
</dbReference>
<dbReference type="SUPFAM" id="SSF57667">
    <property type="entry name" value="beta-beta-alpha zinc fingers"/>
    <property type="match status" value="1"/>
</dbReference>
<keyword evidence="1" id="KW-0862">Zinc</keyword>
<dbReference type="EMBL" id="JABBWE010000027">
    <property type="protein sequence ID" value="KAG1794148.1"/>
    <property type="molecule type" value="Genomic_DNA"/>
</dbReference>
<protein>
    <recommendedName>
        <fullName evidence="3">C2H2-type domain-containing protein</fullName>
    </recommendedName>
</protein>
<keyword evidence="1" id="KW-0479">Metal-binding</keyword>
<evidence type="ECO:0000256" key="1">
    <source>
        <dbReference type="PROSITE-ProRule" id="PRU00042"/>
    </source>
</evidence>
<dbReference type="OrthoDB" id="2664367at2759"/>
<dbReference type="SMART" id="SM00355">
    <property type="entry name" value="ZnF_C2H2"/>
    <property type="match status" value="1"/>
</dbReference>
<dbReference type="AlphaFoldDB" id="A0A9P7ARW9"/>
<dbReference type="GeneID" id="64604370"/>
<comment type="caution">
    <text evidence="4">The sequence shown here is derived from an EMBL/GenBank/DDBJ whole genome shotgun (WGS) entry which is preliminary data.</text>
</comment>
<dbReference type="Proteomes" id="UP000719766">
    <property type="component" value="Unassembled WGS sequence"/>
</dbReference>
<name>A0A9P7ARW9_9AGAM</name>
<dbReference type="InterPro" id="IPR036236">
    <property type="entry name" value="Znf_C2H2_sf"/>
</dbReference>
<dbReference type="Gene3D" id="3.30.160.60">
    <property type="entry name" value="Classic Zinc Finger"/>
    <property type="match status" value="1"/>
</dbReference>
<dbReference type="InterPro" id="IPR013087">
    <property type="entry name" value="Znf_C2H2_type"/>
</dbReference>
<organism evidence="4 5">
    <name type="scientific">Suillus plorans</name>
    <dbReference type="NCBI Taxonomy" id="116603"/>
    <lineage>
        <taxon>Eukaryota</taxon>
        <taxon>Fungi</taxon>
        <taxon>Dikarya</taxon>
        <taxon>Basidiomycota</taxon>
        <taxon>Agaricomycotina</taxon>
        <taxon>Agaricomycetes</taxon>
        <taxon>Agaricomycetidae</taxon>
        <taxon>Boletales</taxon>
        <taxon>Suillineae</taxon>
        <taxon>Suillaceae</taxon>
        <taxon>Suillus</taxon>
    </lineage>
</organism>
<evidence type="ECO:0000313" key="5">
    <source>
        <dbReference type="Proteomes" id="UP000719766"/>
    </source>
</evidence>
<dbReference type="PROSITE" id="PS00028">
    <property type="entry name" value="ZINC_FINGER_C2H2_1"/>
    <property type="match status" value="1"/>
</dbReference>
<keyword evidence="1" id="KW-0863">Zinc-finger</keyword>
<feature type="domain" description="C2H2-type" evidence="3">
    <location>
        <begin position="179"/>
        <end position="207"/>
    </location>
</feature>
<reference evidence="4" key="1">
    <citation type="journal article" date="2020" name="New Phytol.">
        <title>Comparative genomics reveals dynamic genome evolution in host specialist ectomycorrhizal fungi.</title>
        <authorList>
            <person name="Lofgren L.A."/>
            <person name="Nguyen N.H."/>
            <person name="Vilgalys R."/>
            <person name="Ruytinx J."/>
            <person name="Liao H.L."/>
            <person name="Branco S."/>
            <person name="Kuo A."/>
            <person name="LaButti K."/>
            <person name="Lipzen A."/>
            <person name="Andreopoulos W."/>
            <person name="Pangilinan J."/>
            <person name="Riley R."/>
            <person name="Hundley H."/>
            <person name="Na H."/>
            <person name="Barry K."/>
            <person name="Grigoriev I.V."/>
            <person name="Stajich J.E."/>
            <person name="Kennedy P.G."/>
        </authorList>
    </citation>
    <scope>NUCLEOTIDE SEQUENCE</scope>
    <source>
        <strain evidence="4">S12</strain>
    </source>
</reference>
<evidence type="ECO:0000259" key="3">
    <source>
        <dbReference type="PROSITE" id="PS50157"/>
    </source>
</evidence>
<dbReference type="RefSeq" id="XP_041160376.1">
    <property type="nucleotide sequence ID" value="XM_041310606.1"/>
</dbReference>
<keyword evidence="5" id="KW-1185">Reference proteome</keyword>
<evidence type="ECO:0000313" key="4">
    <source>
        <dbReference type="EMBL" id="KAG1794148.1"/>
    </source>
</evidence>
<sequence length="208" mass="23745">MNSEADNDALLHFMEEVRALWGRAIFSVKCFLQDEGLALFLYEKFVHNKETPIEAVSEAVLLQALEEYFAIPPTEASSGIEDRPESSQDGPTEIGVPDDMQKCGWMDEATHKECPELVPAGRQSMLSHLNKAHNVRGPEKTEIKCMWGVLQSGYKIPCGEKFQRRTAPRHMTKHLGFRWQCEQCEKSFARSDLLRSHERDKHEVQDIG</sequence>
<gene>
    <name evidence="4" type="ORF">HD556DRAFT_441304</name>
</gene>
<feature type="region of interest" description="Disordered" evidence="2">
    <location>
        <begin position="75"/>
        <end position="95"/>
    </location>
</feature>
<dbReference type="GO" id="GO:0008270">
    <property type="term" value="F:zinc ion binding"/>
    <property type="evidence" value="ECO:0007669"/>
    <property type="project" value="UniProtKB-KW"/>
</dbReference>
<accession>A0A9P7ARW9</accession>
<evidence type="ECO:0000256" key="2">
    <source>
        <dbReference type="SAM" id="MobiDB-lite"/>
    </source>
</evidence>